<sequence>MDRFDPVLGRDLSDRKYRFALDIVITVWQRHDGTPIWELRKLGNSLFNGRHKTVIKSYQPTQEENFIKIIQTLANGTFDSNTFKVCLENFTNIYKPKQYSEARFVKFCSTIAFLGIFFSQKSAASRGIDMAVDIIISLLSDVLSRGTLRQSSWS</sequence>
<reference evidence="1 2" key="1">
    <citation type="journal article" date="2019" name="Sci. Rep.">
        <title>Orb-weaving spider Araneus ventricosus genome elucidates the spidroin gene catalogue.</title>
        <authorList>
            <person name="Kono N."/>
            <person name="Nakamura H."/>
            <person name="Ohtoshi R."/>
            <person name="Moran D.A.P."/>
            <person name="Shinohara A."/>
            <person name="Yoshida Y."/>
            <person name="Fujiwara M."/>
            <person name="Mori M."/>
            <person name="Tomita M."/>
            <person name="Arakawa K."/>
        </authorList>
    </citation>
    <scope>NUCLEOTIDE SEQUENCE [LARGE SCALE GENOMIC DNA]</scope>
</reference>
<protein>
    <submittedName>
        <fullName evidence="1">Uncharacterized protein</fullName>
    </submittedName>
</protein>
<dbReference type="AlphaFoldDB" id="A0A4Y2LAM9"/>
<proteinExistence type="predicted"/>
<dbReference type="EMBL" id="BGPR01005586">
    <property type="protein sequence ID" value="GBN11524.1"/>
    <property type="molecule type" value="Genomic_DNA"/>
</dbReference>
<dbReference type="Proteomes" id="UP000499080">
    <property type="component" value="Unassembled WGS sequence"/>
</dbReference>
<gene>
    <name evidence="1" type="ORF">AVEN_137791_1</name>
</gene>
<evidence type="ECO:0000313" key="2">
    <source>
        <dbReference type="Proteomes" id="UP000499080"/>
    </source>
</evidence>
<accession>A0A4Y2LAM9</accession>
<keyword evidence="2" id="KW-1185">Reference proteome</keyword>
<comment type="caution">
    <text evidence="1">The sequence shown here is derived from an EMBL/GenBank/DDBJ whole genome shotgun (WGS) entry which is preliminary data.</text>
</comment>
<organism evidence="1 2">
    <name type="scientific">Araneus ventricosus</name>
    <name type="common">Orbweaver spider</name>
    <name type="synonym">Epeira ventricosa</name>
    <dbReference type="NCBI Taxonomy" id="182803"/>
    <lineage>
        <taxon>Eukaryota</taxon>
        <taxon>Metazoa</taxon>
        <taxon>Ecdysozoa</taxon>
        <taxon>Arthropoda</taxon>
        <taxon>Chelicerata</taxon>
        <taxon>Arachnida</taxon>
        <taxon>Araneae</taxon>
        <taxon>Araneomorphae</taxon>
        <taxon>Entelegynae</taxon>
        <taxon>Araneoidea</taxon>
        <taxon>Araneidae</taxon>
        <taxon>Araneus</taxon>
    </lineage>
</organism>
<evidence type="ECO:0000313" key="1">
    <source>
        <dbReference type="EMBL" id="GBN11524.1"/>
    </source>
</evidence>
<name>A0A4Y2LAM9_ARAVE</name>